<protein>
    <submittedName>
        <fullName evidence="2">Uncharacterized protein</fullName>
    </submittedName>
</protein>
<sequence length="22" mass="2738">MRKEIKERKGKEMEAKDFGRRD</sequence>
<dbReference type="EMBL" id="GGEC01041631">
    <property type="protein sequence ID" value="MBX22115.1"/>
    <property type="molecule type" value="Transcribed_RNA"/>
</dbReference>
<name>A0A2P2LVX7_RHIMU</name>
<proteinExistence type="predicted"/>
<organism evidence="2">
    <name type="scientific">Rhizophora mucronata</name>
    <name type="common">Asiatic mangrove</name>
    <dbReference type="NCBI Taxonomy" id="61149"/>
    <lineage>
        <taxon>Eukaryota</taxon>
        <taxon>Viridiplantae</taxon>
        <taxon>Streptophyta</taxon>
        <taxon>Embryophyta</taxon>
        <taxon>Tracheophyta</taxon>
        <taxon>Spermatophyta</taxon>
        <taxon>Magnoliopsida</taxon>
        <taxon>eudicotyledons</taxon>
        <taxon>Gunneridae</taxon>
        <taxon>Pentapetalae</taxon>
        <taxon>rosids</taxon>
        <taxon>fabids</taxon>
        <taxon>Malpighiales</taxon>
        <taxon>Rhizophoraceae</taxon>
        <taxon>Rhizophora</taxon>
    </lineage>
</organism>
<dbReference type="AlphaFoldDB" id="A0A2P2LVX7"/>
<feature type="region of interest" description="Disordered" evidence="1">
    <location>
        <begin position="1"/>
        <end position="22"/>
    </location>
</feature>
<evidence type="ECO:0000256" key="1">
    <source>
        <dbReference type="SAM" id="MobiDB-lite"/>
    </source>
</evidence>
<accession>A0A2P2LVX7</accession>
<evidence type="ECO:0000313" key="2">
    <source>
        <dbReference type="EMBL" id="MBX22115.1"/>
    </source>
</evidence>
<reference evidence="2" key="1">
    <citation type="submission" date="2018-02" db="EMBL/GenBank/DDBJ databases">
        <title>Rhizophora mucronata_Transcriptome.</title>
        <authorList>
            <person name="Meera S.P."/>
            <person name="Sreeshan A."/>
            <person name="Augustine A."/>
        </authorList>
    </citation>
    <scope>NUCLEOTIDE SEQUENCE</scope>
    <source>
        <tissue evidence="2">Leaf</tissue>
    </source>
</reference>